<name>A7S577_NEMVE</name>
<sequence>MSEVNISLFTADGLRQDLEKSDRDLTTLGVVFTSASVKAGYWIAYKTKEYNPKAGDSVQKNIQILEPGDELDLNFNPGSIYSVPTTRQTAVVFEHAYYGGSRKAFDDYGCPDVTALFPPGDIGGASSLIINQTKKWELFTETQYKGLVKTEEPGWYATPEEMKFPNDRLKSIRPR</sequence>
<gene>
    <name evidence="1" type="ORF">NEMVEDRAFT_v1g206996</name>
</gene>
<dbReference type="KEGG" id="nve:5512948"/>
<protein>
    <submittedName>
        <fullName evidence="1">Uncharacterized protein</fullName>
    </submittedName>
</protein>
<dbReference type="Gene3D" id="2.60.20.10">
    <property type="entry name" value="Crystallins"/>
    <property type="match status" value="2"/>
</dbReference>
<proteinExistence type="predicted"/>
<dbReference type="OMA" id="IFYTHAN"/>
<dbReference type="HOGENOM" id="CLU_1534389_0_0_1"/>
<dbReference type="EMBL" id="DS469581">
    <property type="protein sequence ID" value="EDO41154.1"/>
    <property type="molecule type" value="Genomic_DNA"/>
</dbReference>
<evidence type="ECO:0000313" key="2">
    <source>
        <dbReference type="Proteomes" id="UP000001593"/>
    </source>
</evidence>
<dbReference type="InterPro" id="IPR011024">
    <property type="entry name" value="G_crystallin-like"/>
</dbReference>
<keyword evidence="2" id="KW-1185">Reference proteome</keyword>
<dbReference type="SUPFAM" id="SSF49695">
    <property type="entry name" value="gamma-Crystallin-like"/>
    <property type="match status" value="1"/>
</dbReference>
<accession>A7S577</accession>
<dbReference type="InParanoid" id="A7S577"/>
<dbReference type="OrthoDB" id="5947360at2759"/>
<organism evidence="1 2">
    <name type="scientific">Nematostella vectensis</name>
    <name type="common">Starlet sea anemone</name>
    <dbReference type="NCBI Taxonomy" id="45351"/>
    <lineage>
        <taxon>Eukaryota</taxon>
        <taxon>Metazoa</taxon>
        <taxon>Cnidaria</taxon>
        <taxon>Anthozoa</taxon>
        <taxon>Hexacorallia</taxon>
        <taxon>Actiniaria</taxon>
        <taxon>Edwardsiidae</taxon>
        <taxon>Nematostella</taxon>
    </lineage>
</organism>
<reference evidence="1 2" key="1">
    <citation type="journal article" date="2007" name="Science">
        <title>Sea anemone genome reveals ancestral eumetazoan gene repertoire and genomic organization.</title>
        <authorList>
            <person name="Putnam N.H."/>
            <person name="Srivastava M."/>
            <person name="Hellsten U."/>
            <person name="Dirks B."/>
            <person name="Chapman J."/>
            <person name="Salamov A."/>
            <person name="Terry A."/>
            <person name="Shapiro H."/>
            <person name="Lindquist E."/>
            <person name="Kapitonov V.V."/>
            <person name="Jurka J."/>
            <person name="Genikhovich G."/>
            <person name="Grigoriev I.V."/>
            <person name="Lucas S.M."/>
            <person name="Steele R.E."/>
            <person name="Finnerty J.R."/>
            <person name="Technau U."/>
            <person name="Martindale M.Q."/>
            <person name="Rokhsar D.S."/>
        </authorList>
    </citation>
    <scope>NUCLEOTIDE SEQUENCE [LARGE SCALE GENOMIC DNA]</scope>
    <source>
        <strain evidence="2">CH2 X CH6</strain>
    </source>
</reference>
<dbReference type="Proteomes" id="UP000001593">
    <property type="component" value="Unassembled WGS sequence"/>
</dbReference>
<evidence type="ECO:0000313" key="1">
    <source>
        <dbReference type="EMBL" id="EDO41154.1"/>
    </source>
</evidence>
<dbReference type="AlphaFoldDB" id="A7S577"/>